<organism evidence="2 3">
    <name type="scientific">Microbotryum intermedium</name>
    <dbReference type="NCBI Taxonomy" id="269621"/>
    <lineage>
        <taxon>Eukaryota</taxon>
        <taxon>Fungi</taxon>
        <taxon>Dikarya</taxon>
        <taxon>Basidiomycota</taxon>
        <taxon>Pucciniomycotina</taxon>
        <taxon>Microbotryomycetes</taxon>
        <taxon>Microbotryales</taxon>
        <taxon>Microbotryaceae</taxon>
        <taxon>Microbotryum</taxon>
    </lineage>
</organism>
<proteinExistence type="predicted"/>
<evidence type="ECO:0000313" key="2">
    <source>
        <dbReference type="EMBL" id="SCV74520.1"/>
    </source>
</evidence>
<feature type="region of interest" description="Disordered" evidence="1">
    <location>
        <begin position="204"/>
        <end position="239"/>
    </location>
</feature>
<dbReference type="OrthoDB" id="10342789at2759"/>
<gene>
    <name evidence="2" type="ORF">BQ2448_7549</name>
</gene>
<protein>
    <submittedName>
        <fullName evidence="2">BQ2448_7549 protein</fullName>
    </submittedName>
</protein>
<reference evidence="3" key="1">
    <citation type="submission" date="2016-09" db="EMBL/GenBank/DDBJ databases">
        <authorList>
            <person name="Jeantristanb JTB J.-T."/>
            <person name="Ricardo R."/>
        </authorList>
    </citation>
    <scope>NUCLEOTIDE SEQUENCE [LARGE SCALE GENOMIC DNA]</scope>
</reference>
<evidence type="ECO:0000256" key="1">
    <source>
        <dbReference type="SAM" id="MobiDB-lite"/>
    </source>
</evidence>
<keyword evidence="3" id="KW-1185">Reference proteome</keyword>
<evidence type="ECO:0000313" key="3">
    <source>
        <dbReference type="Proteomes" id="UP000198372"/>
    </source>
</evidence>
<name>A0A238FL68_9BASI</name>
<dbReference type="Proteomes" id="UP000198372">
    <property type="component" value="Unassembled WGS sequence"/>
</dbReference>
<accession>A0A238FL68</accession>
<sequence length="340" mass="37691">MLTSTWKRVLNLTTPLAVSLRRSAPTRPPSLEACCSSLNLFSHSIRPSHPRPFHTTSILSNAPNPHLTNLLRTSNPSLTFKKRTYIPAPYKLSLYATPNHTMLTLSTQASTISRSVDPSHSPTQAELNQSLTVLTLTTRMHASSRLPKGSRKSDLGKKFGESGVQAQAEEITELMLLKVRQLLEKEVQPVVTLTTKANKAIDKERISSTIEEQATPPPSSSSDLSSLDPRLIGSTRYPWPRPTSIKMEYRGKGPGRKAFHKVFKGPHGEGLEELVEGVDEGVDPAKLPPKKRIHILQEKEVKRLKEKKKAEEFAALKATKAGFGREGGQTRSMNEEPRSR</sequence>
<feature type="compositionally biased region" description="Low complexity" evidence="1">
    <location>
        <begin position="220"/>
        <end position="229"/>
    </location>
</feature>
<feature type="region of interest" description="Disordered" evidence="1">
    <location>
        <begin position="320"/>
        <end position="340"/>
    </location>
</feature>
<dbReference type="AlphaFoldDB" id="A0A238FL68"/>
<dbReference type="EMBL" id="FMSP01000023">
    <property type="protein sequence ID" value="SCV74520.1"/>
    <property type="molecule type" value="Genomic_DNA"/>
</dbReference>